<dbReference type="EMBL" id="JBHFFA010000004">
    <property type="protein sequence ID" value="KAL2630716.1"/>
    <property type="molecule type" value="Genomic_DNA"/>
</dbReference>
<dbReference type="Pfam" id="PF17067">
    <property type="entry name" value="RPS31"/>
    <property type="match status" value="1"/>
</dbReference>
<evidence type="ECO:0000256" key="3">
    <source>
        <dbReference type="ARBA" id="ARBA00023274"/>
    </source>
</evidence>
<evidence type="ECO:0000256" key="2">
    <source>
        <dbReference type="ARBA" id="ARBA00022980"/>
    </source>
</evidence>
<protein>
    <submittedName>
        <fullName evidence="4">Uncharacterized protein</fullName>
    </submittedName>
</protein>
<dbReference type="GO" id="GO:0005840">
    <property type="term" value="C:ribosome"/>
    <property type="evidence" value="ECO:0007669"/>
    <property type="project" value="UniProtKB-KW"/>
</dbReference>
<comment type="similarity">
    <text evidence="1">Belongs to the bacterial ribosomal protein bTHX family.</text>
</comment>
<evidence type="ECO:0000256" key="1">
    <source>
        <dbReference type="ARBA" id="ARBA00010834"/>
    </source>
</evidence>
<dbReference type="AlphaFoldDB" id="A0ABD1YIW6"/>
<dbReference type="Proteomes" id="UP001605036">
    <property type="component" value="Unassembled WGS sequence"/>
</dbReference>
<reference evidence="4 5" key="1">
    <citation type="submission" date="2024-09" db="EMBL/GenBank/DDBJ databases">
        <title>Chromosome-scale assembly of Riccia fluitans.</title>
        <authorList>
            <person name="Paukszto L."/>
            <person name="Sawicki J."/>
            <person name="Karawczyk K."/>
            <person name="Piernik-Szablinska J."/>
            <person name="Szczecinska M."/>
            <person name="Mazdziarz M."/>
        </authorList>
    </citation>
    <scope>NUCLEOTIDE SEQUENCE [LARGE SCALE GENOMIC DNA]</scope>
    <source>
        <strain evidence="4">Rf_01</strain>
        <tissue evidence="4">Aerial parts of the thallus</tissue>
    </source>
</reference>
<dbReference type="InterPro" id="IPR030826">
    <property type="entry name" value="Ribosomal_bTHX/bTHXc/bTHXm"/>
</dbReference>
<keyword evidence="5" id="KW-1185">Reference proteome</keyword>
<gene>
    <name evidence="4" type="ORF">R1flu_015402</name>
</gene>
<dbReference type="NCBIfam" id="TIGR04560">
    <property type="entry name" value="ribo_THX"/>
    <property type="match status" value="1"/>
</dbReference>
<dbReference type="GO" id="GO:1990904">
    <property type="term" value="C:ribonucleoprotein complex"/>
    <property type="evidence" value="ECO:0007669"/>
    <property type="project" value="UniProtKB-KW"/>
</dbReference>
<keyword evidence="2" id="KW-0689">Ribosomal protein</keyword>
<keyword evidence="3" id="KW-0687">Ribonucleoprotein</keyword>
<dbReference type="PANTHER" id="PTHR34550">
    <property type="entry name" value="30S RIBOSOMAL PROTEIN S31, CHLOROPLASTIC"/>
    <property type="match status" value="1"/>
</dbReference>
<name>A0ABD1YIW6_9MARC</name>
<evidence type="ECO:0000313" key="5">
    <source>
        <dbReference type="Proteomes" id="UP001605036"/>
    </source>
</evidence>
<accession>A0ABD1YIW6</accession>
<dbReference type="InterPro" id="IPR044695">
    <property type="entry name" value="Ribosomal_bTHXc/bTHXc_plant"/>
</dbReference>
<proteinExistence type="inferred from homology"/>
<comment type="caution">
    <text evidence="4">The sequence shown here is derived from an EMBL/GenBank/DDBJ whole genome shotgun (WGS) entry which is preliminary data.</text>
</comment>
<evidence type="ECO:0000313" key="4">
    <source>
        <dbReference type="EMBL" id="KAL2630716.1"/>
    </source>
</evidence>
<organism evidence="4 5">
    <name type="scientific">Riccia fluitans</name>
    <dbReference type="NCBI Taxonomy" id="41844"/>
    <lineage>
        <taxon>Eukaryota</taxon>
        <taxon>Viridiplantae</taxon>
        <taxon>Streptophyta</taxon>
        <taxon>Embryophyta</taxon>
        <taxon>Marchantiophyta</taxon>
        <taxon>Marchantiopsida</taxon>
        <taxon>Marchantiidae</taxon>
        <taxon>Marchantiales</taxon>
        <taxon>Ricciaceae</taxon>
        <taxon>Riccia</taxon>
    </lineage>
</organism>
<sequence>MLLQRLARCWERGSRTAYRACGSRGFSSGAVNVENGSMVKNLFSAVPEAVICGRGDKRTKKGKRFNHSNGNCRHQKGWETRRLREKWEIPTGAAPGSLLPRPFPPLLSRY</sequence>
<dbReference type="PANTHER" id="PTHR34550:SF2">
    <property type="entry name" value="SMALL RIBOSOMAL SUBUNIT PROTEIN BTHXC"/>
    <property type="match status" value="1"/>
</dbReference>